<proteinExistence type="predicted"/>
<name>A0ABQ0LC29_MYCCL</name>
<dbReference type="Proteomes" id="UP000815677">
    <property type="component" value="Unassembled WGS sequence"/>
</dbReference>
<evidence type="ECO:0000313" key="3">
    <source>
        <dbReference type="Proteomes" id="UP000815677"/>
    </source>
</evidence>
<feature type="compositionally biased region" description="Low complexity" evidence="1">
    <location>
        <begin position="34"/>
        <end position="58"/>
    </location>
</feature>
<gene>
    <name evidence="2" type="ORF">MCHLO_06062</name>
</gene>
<sequence>MRHPARPSARKHCTTLCRRPHAEPTTDPARHHAPQAAQAPAPHTSSRTPRSSRAAPQAVPRLKPHRASSRTKPQATLTLTPPPHCASRRRTASCAVALHLKSPPPFKRPHRQPDIPSSSNSCGAPDAQSVHPLREAPRFARLRHLLSARHGAWFKELNCVPLDPHMLLLSDAMLSGGKGQRTRTVYLKTRYCLNT</sequence>
<accession>A0ABQ0LC29</accession>
<feature type="compositionally biased region" description="Basic and acidic residues" evidence="1">
    <location>
        <begin position="20"/>
        <end position="30"/>
    </location>
</feature>
<feature type="compositionally biased region" description="Basic residues" evidence="1">
    <location>
        <begin position="1"/>
        <end position="13"/>
    </location>
</feature>
<dbReference type="EMBL" id="DF844844">
    <property type="protein sequence ID" value="GAT48683.1"/>
    <property type="molecule type" value="Genomic_DNA"/>
</dbReference>
<evidence type="ECO:0000313" key="2">
    <source>
        <dbReference type="EMBL" id="GAT48683.1"/>
    </source>
</evidence>
<feature type="region of interest" description="Disordered" evidence="1">
    <location>
        <begin position="1"/>
        <end position="129"/>
    </location>
</feature>
<feature type="compositionally biased region" description="Polar residues" evidence="1">
    <location>
        <begin position="70"/>
        <end position="79"/>
    </location>
</feature>
<reference evidence="2" key="1">
    <citation type="submission" date="2014-09" db="EMBL/GenBank/DDBJ databases">
        <title>Genome sequence of the luminous mushroom Mycena chlorophos for searching fungal bioluminescence genes.</title>
        <authorList>
            <person name="Tanaka Y."/>
            <person name="Kasuga D."/>
            <person name="Oba Y."/>
            <person name="Hase S."/>
            <person name="Sato K."/>
            <person name="Oba Y."/>
            <person name="Sakakibara Y."/>
        </authorList>
    </citation>
    <scope>NUCLEOTIDE SEQUENCE</scope>
</reference>
<organism evidence="2 3">
    <name type="scientific">Mycena chlorophos</name>
    <name type="common">Agaric fungus</name>
    <name type="synonym">Agaricus chlorophos</name>
    <dbReference type="NCBI Taxonomy" id="658473"/>
    <lineage>
        <taxon>Eukaryota</taxon>
        <taxon>Fungi</taxon>
        <taxon>Dikarya</taxon>
        <taxon>Basidiomycota</taxon>
        <taxon>Agaricomycotina</taxon>
        <taxon>Agaricomycetes</taxon>
        <taxon>Agaricomycetidae</taxon>
        <taxon>Agaricales</taxon>
        <taxon>Marasmiineae</taxon>
        <taxon>Mycenaceae</taxon>
        <taxon>Mycena</taxon>
    </lineage>
</organism>
<keyword evidence="3" id="KW-1185">Reference proteome</keyword>
<evidence type="ECO:0000256" key="1">
    <source>
        <dbReference type="SAM" id="MobiDB-lite"/>
    </source>
</evidence>
<protein>
    <submittedName>
        <fullName evidence="2">Uncharacterized protein</fullName>
    </submittedName>
</protein>